<evidence type="ECO:0000259" key="1">
    <source>
        <dbReference type="Pfam" id="PF03992"/>
    </source>
</evidence>
<dbReference type="Pfam" id="PF03992">
    <property type="entry name" value="ABM"/>
    <property type="match status" value="1"/>
</dbReference>
<dbReference type="Gene3D" id="3.30.70.100">
    <property type="match status" value="1"/>
</dbReference>
<dbReference type="PANTHER" id="PTHR40624:SF1">
    <property type="entry name" value="BIOSYNTHESIS MONOOXYGENASE, PUTATIVE (AFU_ORTHOLOGUE AFUA_1G12025)-RELATED"/>
    <property type="match status" value="1"/>
</dbReference>
<feature type="non-terminal residue" evidence="2">
    <location>
        <position position="130"/>
    </location>
</feature>
<dbReference type="PANTHER" id="PTHR40624">
    <property type="entry name" value="BIOSYNTHESIS MONOOXYGENASE, PUTATIVE (AFU_ORTHOLOGUE AFUA_1G12025)-RELATED"/>
    <property type="match status" value="1"/>
</dbReference>
<organism evidence="2 3">
    <name type="scientific">Haematococcus lacustris</name>
    <name type="common">Green alga</name>
    <name type="synonym">Haematococcus pluvialis</name>
    <dbReference type="NCBI Taxonomy" id="44745"/>
    <lineage>
        <taxon>Eukaryota</taxon>
        <taxon>Viridiplantae</taxon>
        <taxon>Chlorophyta</taxon>
        <taxon>core chlorophytes</taxon>
        <taxon>Chlorophyceae</taxon>
        <taxon>CS clade</taxon>
        <taxon>Chlamydomonadales</taxon>
        <taxon>Haematococcaceae</taxon>
        <taxon>Haematococcus</taxon>
    </lineage>
</organism>
<dbReference type="SUPFAM" id="SSF54909">
    <property type="entry name" value="Dimeric alpha+beta barrel"/>
    <property type="match status" value="1"/>
</dbReference>
<dbReference type="AlphaFoldDB" id="A0A699YUZ2"/>
<proteinExistence type="predicted"/>
<sequence>TSWDSWALVYEDSSLKSELVSSWEESARRYTMTNEAASGPVYVVLADHVSAHEPGCLTYQLSVGEGDPDSLVIFERYISKQYLEEVHWQSEAFKCFGAKVREADLWESKEVTKLHEELPGAFGFMARHNG</sequence>
<evidence type="ECO:0000313" key="3">
    <source>
        <dbReference type="Proteomes" id="UP000485058"/>
    </source>
</evidence>
<dbReference type="Proteomes" id="UP000485058">
    <property type="component" value="Unassembled WGS sequence"/>
</dbReference>
<protein>
    <submittedName>
        <fullName evidence="2">ABM domain-containing protein</fullName>
    </submittedName>
</protein>
<evidence type="ECO:0000313" key="2">
    <source>
        <dbReference type="EMBL" id="GFH13371.1"/>
    </source>
</evidence>
<comment type="caution">
    <text evidence="2">The sequence shown here is derived from an EMBL/GenBank/DDBJ whole genome shotgun (WGS) entry which is preliminary data.</text>
</comment>
<keyword evidence="3" id="KW-1185">Reference proteome</keyword>
<dbReference type="InterPro" id="IPR007138">
    <property type="entry name" value="ABM_dom"/>
</dbReference>
<dbReference type="EMBL" id="BLLF01000604">
    <property type="protein sequence ID" value="GFH13371.1"/>
    <property type="molecule type" value="Genomic_DNA"/>
</dbReference>
<dbReference type="InterPro" id="IPR011008">
    <property type="entry name" value="Dimeric_a/b-barrel"/>
</dbReference>
<feature type="domain" description="ABM" evidence="1">
    <location>
        <begin position="46"/>
        <end position="96"/>
    </location>
</feature>
<gene>
    <name evidence="2" type="ORF">HaLaN_09244</name>
</gene>
<accession>A0A699YUZ2</accession>
<reference evidence="2 3" key="1">
    <citation type="submission" date="2020-02" db="EMBL/GenBank/DDBJ databases">
        <title>Draft genome sequence of Haematococcus lacustris strain NIES-144.</title>
        <authorList>
            <person name="Morimoto D."/>
            <person name="Nakagawa S."/>
            <person name="Yoshida T."/>
            <person name="Sawayama S."/>
        </authorList>
    </citation>
    <scope>NUCLEOTIDE SEQUENCE [LARGE SCALE GENOMIC DNA]</scope>
    <source>
        <strain evidence="2 3">NIES-144</strain>
    </source>
</reference>
<feature type="non-terminal residue" evidence="2">
    <location>
        <position position="1"/>
    </location>
</feature>
<name>A0A699YUZ2_HAELA</name>